<organism evidence="1 2">
    <name type="scientific">Coraliomargarita sinensis</name>
    <dbReference type="NCBI Taxonomy" id="2174842"/>
    <lineage>
        <taxon>Bacteria</taxon>
        <taxon>Pseudomonadati</taxon>
        <taxon>Verrucomicrobiota</taxon>
        <taxon>Opitutia</taxon>
        <taxon>Puniceicoccales</taxon>
        <taxon>Coraliomargaritaceae</taxon>
        <taxon>Coraliomargarita</taxon>
    </lineage>
</organism>
<dbReference type="InParanoid" id="A0A317ZHE3"/>
<proteinExistence type="predicted"/>
<dbReference type="OrthoDB" id="197565at2"/>
<dbReference type="AlphaFoldDB" id="A0A317ZHE3"/>
<comment type="caution">
    <text evidence="1">The sequence shown here is derived from an EMBL/GenBank/DDBJ whole genome shotgun (WGS) entry which is preliminary data.</text>
</comment>
<accession>A0A317ZHE3</accession>
<dbReference type="Pfam" id="PF13181">
    <property type="entry name" value="TPR_8"/>
    <property type="match status" value="1"/>
</dbReference>
<dbReference type="RefSeq" id="WP_110131686.1">
    <property type="nucleotide sequence ID" value="NZ_QHJQ01000009.1"/>
</dbReference>
<evidence type="ECO:0000313" key="2">
    <source>
        <dbReference type="Proteomes" id="UP000247099"/>
    </source>
</evidence>
<dbReference type="SUPFAM" id="SSF48452">
    <property type="entry name" value="TPR-like"/>
    <property type="match status" value="1"/>
</dbReference>
<dbReference type="InterPro" id="IPR011990">
    <property type="entry name" value="TPR-like_helical_dom_sf"/>
</dbReference>
<dbReference type="EMBL" id="QHJQ01000009">
    <property type="protein sequence ID" value="PXA03398.1"/>
    <property type="molecule type" value="Genomic_DNA"/>
</dbReference>
<evidence type="ECO:0000313" key="1">
    <source>
        <dbReference type="EMBL" id="PXA03398.1"/>
    </source>
</evidence>
<protein>
    <submittedName>
        <fullName evidence="1">Molecular chaperone DnaJ</fullName>
    </submittedName>
</protein>
<dbReference type="Gene3D" id="1.25.40.10">
    <property type="entry name" value="Tetratricopeptide repeat domain"/>
    <property type="match status" value="1"/>
</dbReference>
<dbReference type="Proteomes" id="UP000247099">
    <property type="component" value="Unassembled WGS sequence"/>
</dbReference>
<reference evidence="1 2" key="1">
    <citation type="submission" date="2018-05" db="EMBL/GenBank/DDBJ databases">
        <title>Coraliomargarita sinensis sp. nov., isolated from a marine solar saltern.</title>
        <authorList>
            <person name="Zhou L.Y."/>
        </authorList>
    </citation>
    <scope>NUCLEOTIDE SEQUENCE [LARGE SCALE GENOMIC DNA]</scope>
    <source>
        <strain evidence="1 2">WN38</strain>
    </source>
</reference>
<keyword evidence="2" id="KW-1185">Reference proteome</keyword>
<dbReference type="InterPro" id="IPR019734">
    <property type="entry name" value="TPR_rpt"/>
</dbReference>
<name>A0A317ZHE3_9BACT</name>
<sequence length="101" mass="11392">MKKSEIFLPKVEANPDNMLFRFSLGQALYEEGETRACIEHLQKCADSRTDWMLPRILLGKALIESGQRETAEPVLKQALDLAVAQHHEEPAAELQELLSGF</sequence>
<gene>
    <name evidence="1" type="ORF">DDZ13_11930</name>
</gene>